<proteinExistence type="predicted"/>
<accession>Q2CA63</accession>
<dbReference type="NCBIfam" id="NF047646">
    <property type="entry name" value="REP_Tyr_transpos"/>
    <property type="match status" value="1"/>
</dbReference>
<evidence type="ECO:0000313" key="3">
    <source>
        <dbReference type="Proteomes" id="UP000003635"/>
    </source>
</evidence>
<dbReference type="PANTHER" id="PTHR36966:SF1">
    <property type="entry name" value="REP-ASSOCIATED TYROSINE TRANSPOSASE"/>
    <property type="match status" value="1"/>
</dbReference>
<keyword evidence="3" id="KW-1185">Reference proteome</keyword>
<dbReference type="RefSeq" id="WP_007256292.1">
    <property type="nucleotide sequence ID" value="NZ_CH724108.1"/>
</dbReference>
<dbReference type="eggNOG" id="COG1943">
    <property type="taxonomic scope" value="Bacteria"/>
</dbReference>
<dbReference type="Proteomes" id="UP000003635">
    <property type="component" value="Unassembled WGS sequence"/>
</dbReference>
<dbReference type="AlphaFoldDB" id="Q2CA63"/>
<gene>
    <name evidence="2" type="ORF">OG2516_13881</name>
</gene>
<name>Q2CA63_OCEGH</name>
<dbReference type="HOGENOM" id="CLU_068226_6_0_5"/>
<organism evidence="2 3">
    <name type="scientific">Oceanicola granulosus (strain ATCC BAA-861 / DSM 15982 / KCTC 12143 / HTCC2516)</name>
    <dbReference type="NCBI Taxonomy" id="314256"/>
    <lineage>
        <taxon>Bacteria</taxon>
        <taxon>Pseudomonadati</taxon>
        <taxon>Pseudomonadota</taxon>
        <taxon>Alphaproteobacteria</taxon>
        <taxon>Rhodobacterales</taxon>
        <taxon>Roseobacteraceae</taxon>
        <taxon>Oceanicola</taxon>
    </lineage>
</organism>
<sequence length="181" mass="20613">MSDYLRPARTGATIFFTVRLAHRGAALLLDHLDLLRAAVHETLAAAPVRIDAFVVLPDHLHAVWTLPPGDRAYGRRWGAIKARFTRAVGRVSPQPCELPVVRSGRYAGLKPGLRVDKREKAVWQRLFWEHHVRGPEEFAACVRYCWYDPVKHGYVAHPADWAASSIHRDIREGRVEPEWLT</sequence>
<evidence type="ECO:0000313" key="2">
    <source>
        <dbReference type="EMBL" id="EAR49582.1"/>
    </source>
</evidence>
<dbReference type="GO" id="GO:0043565">
    <property type="term" value="F:sequence-specific DNA binding"/>
    <property type="evidence" value="ECO:0007669"/>
    <property type="project" value="TreeGrafter"/>
</dbReference>
<protein>
    <recommendedName>
        <fullName evidence="1">Transposase IS200-like domain-containing protein</fullName>
    </recommendedName>
</protein>
<dbReference type="PANTHER" id="PTHR36966">
    <property type="entry name" value="REP-ASSOCIATED TYROSINE TRANSPOSASE"/>
    <property type="match status" value="1"/>
</dbReference>
<evidence type="ECO:0000259" key="1">
    <source>
        <dbReference type="SMART" id="SM01321"/>
    </source>
</evidence>
<feature type="domain" description="Transposase IS200-like" evidence="1">
    <location>
        <begin position="9"/>
        <end position="148"/>
    </location>
</feature>
<dbReference type="Gene3D" id="3.30.70.1290">
    <property type="entry name" value="Transposase IS200-like"/>
    <property type="match status" value="1"/>
</dbReference>
<dbReference type="STRING" id="314256.OG2516_13881"/>
<dbReference type="InterPro" id="IPR036515">
    <property type="entry name" value="Transposase_17_sf"/>
</dbReference>
<dbReference type="InterPro" id="IPR002686">
    <property type="entry name" value="Transposase_17"/>
</dbReference>
<dbReference type="SMART" id="SM01321">
    <property type="entry name" value="Y1_Tnp"/>
    <property type="match status" value="1"/>
</dbReference>
<comment type="caution">
    <text evidence="2">The sequence shown here is derived from an EMBL/GenBank/DDBJ whole genome shotgun (WGS) entry which is preliminary data.</text>
</comment>
<dbReference type="GO" id="GO:0004803">
    <property type="term" value="F:transposase activity"/>
    <property type="evidence" value="ECO:0007669"/>
    <property type="project" value="InterPro"/>
</dbReference>
<feature type="non-terminal residue" evidence="2">
    <location>
        <position position="181"/>
    </location>
</feature>
<dbReference type="EMBL" id="AAOT01000059">
    <property type="protein sequence ID" value="EAR49582.1"/>
    <property type="molecule type" value="Genomic_DNA"/>
</dbReference>
<dbReference type="GO" id="GO:0006313">
    <property type="term" value="P:DNA transposition"/>
    <property type="evidence" value="ECO:0007669"/>
    <property type="project" value="InterPro"/>
</dbReference>
<dbReference type="InterPro" id="IPR052715">
    <property type="entry name" value="RAYT_transposase"/>
</dbReference>
<reference evidence="2 3" key="1">
    <citation type="journal article" date="2010" name="J. Bacteriol.">
        <title>Genome sequences of Oceanicola granulosus HTCC2516(T) and Oceanicola batsensis HTCC2597(TDelta).</title>
        <authorList>
            <person name="Thrash J.C."/>
            <person name="Cho J.C."/>
            <person name="Vergin K.L."/>
            <person name="Giovannoni S.J."/>
        </authorList>
    </citation>
    <scope>NUCLEOTIDE SEQUENCE [LARGE SCALE GENOMIC DNA]</scope>
    <source>
        <strain evidence="3">ATCC BAA-861 / DSM 15982 / KCTC 12143 / HTCC2516</strain>
    </source>
</reference>
<dbReference type="SUPFAM" id="SSF143422">
    <property type="entry name" value="Transposase IS200-like"/>
    <property type="match status" value="1"/>
</dbReference>